<dbReference type="EMBL" id="CAJVQC010097352">
    <property type="protein sequence ID" value="CAG8829491.1"/>
    <property type="molecule type" value="Genomic_DNA"/>
</dbReference>
<evidence type="ECO:0000313" key="2">
    <source>
        <dbReference type="Proteomes" id="UP000789920"/>
    </source>
</evidence>
<reference evidence="1" key="1">
    <citation type="submission" date="2021-06" db="EMBL/GenBank/DDBJ databases">
        <authorList>
            <person name="Kallberg Y."/>
            <person name="Tangrot J."/>
            <person name="Rosling A."/>
        </authorList>
    </citation>
    <scope>NUCLEOTIDE SEQUENCE</scope>
    <source>
        <strain evidence="1">MA461A</strain>
    </source>
</reference>
<feature type="non-terminal residue" evidence="1">
    <location>
        <position position="1"/>
    </location>
</feature>
<feature type="non-terminal residue" evidence="1">
    <location>
        <position position="47"/>
    </location>
</feature>
<protein>
    <submittedName>
        <fullName evidence="1">23498_t:CDS:1</fullName>
    </submittedName>
</protein>
<organism evidence="1 2">
    <name type="scientific">Racocetra persica</name>
    <dbReference type="NCBI Taxonomy" id="160502"/>
    <lineage>
        <taxon>Eukaryota</taxon>
        <taxon>Fungi</taxon>
        <taxon>Fungi incertae sedis</taxon>
        <taxon>Mucoromycota</taxon>
        <taxon>Glomeromycotina</taxon>
        <taxon>Glomeromycetes</taxon>
        <taxon>Diversisporales</taxon>
        <taxon>Gigasporaceae</taxon>
        <taxon>Racocetra</taxon>
    </lineage>
</organism>
<gene>
    <name evidence="1" type="ORF">RPERSI_LOCUS27516</name>
</gene>
<sequence length="47" mass="5069">IFDLQDQGGNIVNVTTAHIIIKTATISDYTIGLNIMCATDKSNIMCP</sequence>
<comment type="caution">
    <text evidence="1">The sequence shown here is derived from an EMBL/GenBank/DDBJ whole genome shotgun (WGS) entry which is preliminary data.</text>
</comment>
<keyword evidence="2" id="KW-1185">Reference proteome</keyword>
<evidence type="ECO:0000313" key="1">
    <source>
        <dbReference type="EMBL" id="CAG8829491.1"/>
    </source>
</evidence>
<dbReference type="Proteomes" id="UP000789920">
    <property type="component" value="Unassembled WGS sequence"/>
</dbReference>
<accession>A0ACA9S8K2</accession>
<name>A0ACA9S8K2_9GLOM</name>
<proteinExistence type="predicted"/>